<dbReference type="NCBIfam" id="TIGR01060">
    <property type="entry name" value="eno"/>
    <property type="match status" value="1"/>
</dbReference>
<name>A0ABY5P641_9LACT</name>
<accession>A0ABY5P641</accession>
<feature type="active site" description="Proton donor" evidence="11">
    <location>
        <position position="205"/>
    </location>
</feature>
<feature type="binding site" evidence="11">
    <location>
        <position position="242"/>
    </location>
    <ligand>
        <name>Mg(2+)</name>
        <dbReference type="ChEBI" id="CHEBI:18420"/>
    </ligand>
</feature>
<dbReference type="PIRSF" id="PIRSF001400">
    <property type="entry name" value="Enolase"/>
    <property type="match status" value="1"/>
</dbReference>
<evidence type="ECO:0000256" key="1">
    <source>
        <dbReference type="ARBA" id="ARBA00005031"/>
    </source>
</evidence>
<evidence type="ECO:0000256" key="10">
    <source>
        <dbReference type="ARBA" id="ARBA00048951"/>
    </source>
</evidence>
<dbReference type="InterPro" id="IPR020809">
    <property type="entry name" value="Enolase_CS"/>
</dbReference>
<keyword evidence="11" id="KW-0963">Cytoplasm</keyword>
<feature type="active site" description="Proton acceptor" evidence="11">
    <location>
        <position position="341"/>
    </location>
</feature>
<feature type="binding site" evidence="11">
    <location>
        <position position="370"/>
    </location>
    <ligand>
        <name>(2R)-2-phosphoglycerate</name>
        <dbReference type="ChEBI" id="CHEBI:58289"/>
    </ligand>
</feature>
<dbReference type="SMART" id="SM01192">
    <property type="entry name" value="Enolase_C"/>
    <property type="match status" value="1"/>
</dbReference>
<dbReference type="InterPro" id="IPR020810">
    <property type="entry name" value="Enolase_C"/>
</dbReference>
<dbReference type="HAMAP" id="MF_00318">
    <property type="entry name" value="Enolase"/>
    <property type="match status" value="1"/>
</dbReference>
<comment type="catalytic activity">
    <reaction evidence="10">
        <text>(2R)-2-phosphoglycerate = phosphoenolpyruvate + H2O</text>
        <dbReference type="Rhea" id="RHEA:10164"/>
        <dbReference type="ChEBI" id="CHEBI:15377"/>
        <dbReference type="ChEBI" id="CHEBI:58289"/>
        <dbReference type="ChEBI" id="CHEBI:58702"/>
        <dbReference type="EC" id="4.2.1.11"/>
    </reaction>
    <physiologicalReaction direction="left-to-right" evidence="10">
        <dbReference type="Rhea" id="RHEA:10165"/>
    </physiologicalReaction>
</comment>
<organism evidence="14 15">
    <name type="scientific">Fundicoccus culcitae</name>
    <dbReference type="NCBI Taxonomy" id="2969821"/>
    <lineage>
        <taxon>Bacteria</taxon>
        <taxon>Bacillati</taxon>
        <taxon>Bacillota</taxon>
        <taxon>Bacilli</taxon>
        <taxon>Lactobacillales</taxon>
        <taxon>Aerococcaceae</taxon>
        <taxon>Fundicoccus</taxon>
    </lineage>
</organism>
<evidence type="ECO:0000256" key="7">
    <source>
        <dbReference type="ARBA" id="ARBA00022842"/>
    </source>
</evidence>
<feature type="binding site" evidence="11">
    <location>
        <position position="392"/>
    </location>
    <ligand>
        <name>(2R)-2-phosphoglycerate</name>
        <dbReference type="ChEBI" id="CHEBI:58289"/>
    </ligand>
</feature>
<evidence type="ECO:0000256" key="8">
    <source>
        <dbReference type="ARBA" id="ARBA00023152"/>
    </source>
</evidence>
<evidence type="ECO:0000256" key="6">
    <source>
        <dbReference type="ARBA" id="ARBA00022723"/>
    </source>
</evidence>
<evidence type="ECO:0000256" key="5">
    <source>
        <dbReference type="ARBA" id="ARBA00022525"/>
    </source>
</evidence>
<feature type="binding site" evidence="11">
    <location>
        <position position="316"/>
    </location>
    <ligand>
        <name>Mg(2+)</name>
        <dbReference type="ChEBI" id="CHEBI:18420"/>
    </ligand>
</feature>
<evidence type="ECO:0000256" key="11">
    <source>
        <dbReference type="HAMAP-Rule" id="MF_00318"/>
    </source>
</evidence>
<dbReference type="EMBL" id="CP102453">
    <property type="protein sequence ID" value="UUX34211.1"/>
    <property type="molecule type" value="Genomic_DNA"/>
</dbReference>
<dbReference type="Gene3D" id="3.30.390.10">
    <property type="entry name" value="Enolase-like, N-terminal domain"/>
    <property type="match status" value="1"/>
</dbReference>
<evidence type="ECO:0000259" key="12">
    <source>
        <dbReference type="SMART" id="SM01192"/>
    </source>
</evidence>
<dbReference type="SFLD" id="SFLDG00178">
    <property type="entry name" value="enolase"/>
    <property type="match status" value="1"/>
</dbReference>
<keyword evidence="6 11" id="KW-0479">Metal-binding</keyword>
<dbReference type="CDD" id="cd03313">
    <property type="entry name" value="enolase"/>
    <property type="match status" value="1"/>
</dbReference>
<dbReference type="SFLD" id="SFLDF00002">
    <property type="entry name" value="enolase"/>
    <property type="match status" value="1"/>
</dbReference>
<comment type="similarity">
    <text evidence="2 11">Belongs to the enolase family.</text>
</comment>
<dbReference type="InterPro" id="IPR000941">
    <property type="entry name" value="Enolase"/>
</dbReference>
<evidence type="ECO:0000259" key="13">
    <source>
        <dbReference type="SMART" id="SM01193"/>
    </source>
</evidence>
<feature type="binding site" evidence="11">
    <location>
        <position position="371"/>
    </location>
    <ligand>
        <name>(2R)-2-phosphoglycerate</name>
        <dbReference type="ChEBI" id="CHEBI:58289"/>
    </ligand>
</feature>
<dbReference type="RefSeq" id="WP_313793714.1">
    <property type="nucleotide sequence ID" value="NZ_CP102453.1"/>
</dbReference>
<dbReference type="InterPro" id="IPR029017">
    <property type="entry name" value="Enolase-like_N"/>
</dbReference>
<evidence type="ECO:0000256" key="9">
    <source>
        <dbReference type="ARBA" id="ARBA00023239"/>
    </source>
</evidence>
<dbReference type="Proteomes" id="UP001315967">
    <property type="component" value="Chromosome"/>
</dbReference>
<evidence type="ECO:0000313" key="14">
    <source>
        <dbReference type="EMBL" id="UUX34211.1"/>
    </source>
</evidence>
<dbReference type="PANTHER" id="PTHR11902:SF1">
    <property type="entry name" value="ENOLASE"/>
    <property type="match status" value="1"/>
</dbReference>
<feature type="domain" description="Enolase N-terminal" evidence="13">
    <location>
        <begin position="4"/>
        <end position="134"/>
    </location>
</feature>
<evidence type="ECO:0000256" key="4">
    <source>
        <dbReference type="ARBA" id="ARBA00017068"/>
    </source>
</evidence>
<reference evidence="14 15" key="1">
    <citation type="submission" date="2022-08" db="EMBL/GenBank/DDBJ databases">
        <title>Aerococcaceae sp. nov isolated from spoiled eye mask.</title>
        <authorList>
            <person name="Zhou G."/>
            <person name="Xie X.-B."/>
            <person name="Shi Q.-S."/>
            <person name="Wang Y.-S."/>
            <person name="Wen X."/>
            <person name="Peng H."/>
            <person name="Yang X.-J."/>
            <person name="Tao H.-B."/>
            <person name="Huang X.-M."/>
        </authorList>
    </citation>
    <scope>NUCLEOTIDE SEQUENCE [LARGE SCALE GENOMIC DNA]</scope>
    <source>
        <strain evidence="15">DM20194951</strain>
    </source>
</reference>
<comment type="pathway">
    <text evidence="1 11">Carbohydrate degradation; glycolysis; pyruvate from D-glyceraldehyde 3-phosphate: step 4/5.</text>
</comment>
<keyword evidence="7 11" id="KW-0460">Magnesium</keyword>
<comment type="subcellular location">
    <subcellularLocation>
        <location evidence="11">Cytoplasm</location>
    </subcellularLocation>
    <subcellularLocation>
        <location evidence="11">Secreted</location>
    </subcellularLocation>
    <subcellularLocation>
        <location evidence="11">Cell surface</location>
    </subcellularLocation>
    <text evidence="11">Fractions of enolase are present in both the cytoplasm and on the cell surface.</text>
</comment>
<keyword evidence="9 11" id="KW-0456">Lyase</keyword>
<evidence type="ECO:0000313" key="15">
    <source>
        <dbReference type="Proteomes" id="UP001315967"/>
    </source>
</evidence>
<comment type="cofactor">
    <cofactor evidence="11">
        <name>Mg(2+)</name>
        <dbReference type="ChEBI" id="CHEBI:18420"/>
    </cofactor>
    <text evidence="11">Binds a second Mg(2+) ion via substrate during catalysis.</text>
</comment>
<feature type="domain" description="Enolase C-terminal TIM barrel" evidence="12">
    <location>
        <begin position="139"/>
        <end position="429"/>
    </location>
</feature>
<dbReference type="InterPro" id="IPR036849">
    <property type="entry name" value="Enolase-like_C_sf"/>
</dbReference>
<protein>
    <recommendedName>
        <fullName evidence="4 11">Enolase</fullName>
        <ecNumber evidence="3 11">4.2.1.11</ecNumber>
    </recommendedName>
    <alternativeName>
        <fullName evidence="11">2-phospho-D-glycerate hydro-lyase</fullName>
    </alternativeName>
    <alternativeName>
        <fullName evidence="11">2-phosphoglycerate dehydratase</fullName>
    </alternativeName>
</protein>
<keyword evidence="5 11" id="KW-0964">Secreted</keyword>
<dbReference type="GO" id="GO:0004634">
    <property type="term" value="F:phosphopyruvate hydratase activity"/>
    <property type="evidence" value="ECO:0007669"/>
    <property type="project" value="UniProtKB-EC"/>
</dbReference>
<dbReference type="SMART" id="SM01193">
    <property type="entry name" value="Enolase_N"/>
    <property type="match status" value="1"/>
</dbReference>
<gene>
    <name evidence="11 14" type="primary">eno</name>
    <name evidence="14" type="ORF">NRE15_00645</name>
</gene>
<evidence type="ECO:0000256" key="2">
    <source>
        <dbReference type="ARBA" id="ARBA00009604"/>
    </source>
</evidence>
<dbReference type="EC" id="4.2.1.11" evidence="3 11"/>
<dbReference type="SUPFAM" id="SSF51604">
    <property type="entry name" value="Enolase C-terminal domain-like"/>
    <property type="match status" value="1"/>
</dbReference>
<dbReference type="Pfam" id="PF00113">
    <property type="entry name" value="Enolase_C"/>
    <property type="match status" value="1"/>
</dbReference>
<dbReference type="Gene3D" id="3.20.20.120">
    <property type="entry name" value="Enolase-like C-terminal domain"/>
    <property type="match status" value="1"/>
</dbReference>
<dbReference type="PANTHER" id="PTHR11902">
    <property type="entry name" value="ENOLASE"/>
    <property type="match status" value="1"/>
</dbReference>
<evidence type="ECO:0000256" key="3">
    <source>
        <dbReference type="ARBA" id="ARBA00012058"/>
    </source>
</evidence>
<feature type="binding site" evidence="11">
    <location>
        <position position="341"/>
    </location>
    <ligand>
        <name>(2R)-2-phosphoglycerate</name>
        <dbReference type="ChEBI" id="CHEBI:58289"/>
    </ligand>
</feature>
<keyword evidence="8 11" id="KW-0324">Glycolysis</keyword>
<keyword evidence="15" id="KW-1185">Reference proteome</keyword>
<feature type="binding site" evidence="11">
    <location>
        <position position="163"/>
    </location>
    <ligand>
        <name>(2R)-2-phosphoglycerate</name>
        <dbReference type="ChEBI" id="CHEBI:58289"/>
    </ligand>
</feature>
<sequence length="433" mass="47214">MPFITDVYAREVLDSRGNPTVEVEVYTESGAFGRGMVPSGASTGEHEAVELRDGDDSRYLGKGTTKAVDNVNNIIAEAIIGFDVRDQQSIDKLMIELDGTPNKGKLGANAILGVSIAVARAAADYLNVPLYQYLGGFNTKLLPTPMMNIVNGGSHSDAPIAFQEFMILPTGAPSFKEALRWGAEIFHALKKILKNRGLETSVGDEGGFAPRFEGTEDGVETILEAIKAVGLEPGKDVFLGFDCAASEFYEDGVYDYSKFEGETGAKRSAEEQVDYLEELVNKYPIISIEDGMDENDWDGWKLLTERLGERVQLVGDDLFVTNTEILERGINEKVGNSILIKVNQIGTLTETFDAIEMAKKAGYTAVISHRSGETEDSTIADIAVATNAGQIKTGSLSRTDRIAKYNQLLRIEDELGDVARYDGKGVFYNLENK</sequence>
<dbReference type="PRINTS" id="PR00148">
    <property type="entry name" value="ENOLASE"/>
</dbReference>
<dbReference type="PROSITE" id="PS00164">
    <property type="entry name" value="ENOLASE"/>
    <property type="match status" value="1"/>
</dbReference>
<proteinExistence type="inferred from homology"/>
<comment type="function">
    <text evidence="11">Catalyzes the reversible conversion of 2-phosphoglycerate (2-PG) into phosphoenolpyruvate (PEP). It is essential for the degradation of carbohydrates via glycolysis.</text>
</comment>
<dbReference type="InterPro" id="IPR020811">
    <property type="entry name" value="Enolase_N"/>
</dbReference>
<dbReference type="SFLD" id="SFLDS00001">
    <property type="entry name" value="Enolase"/>
    <property type="match status" value="1"/>
</dbReference>
<dbReference type="SUPFAM" id="SSF54826">
    <property type="entry name" value="Enolase N-terminal domain-like"/>
    <property type="match status" value="1"/>
</dbReference>
<dbReference type="Pfam" id="PF03952">
    <property type="entry name" value="Enolase_N"/>
    <property type="match status" value="1"/>
</dbReference>
<feature type="binding site" evidence="11">
    <location>
        <position position="289"/>
    </location>
    <ligand>
        <name>Mg(2+)</name>
        <dbReference type="ChEBI" id="CHEBI:18420"/>
    </ligand>
</feature>